<feature type="domain" description="Tripartite ATP-independent periplasmic transporters DctQ component" evidence="10">
    <location>
        <begin position="28"/>
        <end position="155"/>
    </location>
</feature>
<sequence length="170" mass="18171">MTLLRKAVDGLIDLSTAIGAAALILVALNILIDVVGRYFGAPLAGAQDISQMLMVLIVFGGMAVCDRNGGHVSMDVFEHWFPDRMNAWLDVLSALVGAAIFAGIAWTVYESSKISLMLNLATNIISLPKAWFQWALSAFAALTSLSMLLKAIRLALAPAGRAGEHTEEIL</sequence>
<comment type="caution">
    <text evidence="11">The sequence shown here is derived from an EMBL/GenBank/DDBJ whole genome shotgun (WGS) entry which is preliminary data.</text>
</comment>
<evidence type="ECO:0000256" key="5">
    <source>
        <dbReference type="ARBA" id="ARBA00022692"/>
    </source>
</evidence>
<feature type="transmembrane region" description="Helical" evidence="9">
    <location>
        <begin position="44"/>
        <end position="65"/>
    </location>
</feature>
<protein>
    <recommendedName>
        <fullName evidence="9">TRAP transporter small permease protein</fullName>
    </recommendedName>
</protein>
<keyword evidence="2 9" id="KW-0813">Transport</keyword>
<evidence type="ECO:0000256" key="4">
    <source>
        <dbReference type="ARBA" id="ARBA00022519"/>
    </source>
</evidence>
<dbReference type="RefSeq" id="WP_306883829.1">
    <property type="nucleotide sequence ID" value="NZ_JAUSUL010000001.1"/>
</dbReference>
<dbReference type="PANTHER" id="PTHR35011">
    <property type="entry name" value="2,3-DIKETO-L-GULONATE TRAP TRANSPORTER SMALL PERMEASE PROTEIN YIAM"/>
    <property type="match status" value="1"/>
</dbReference>
<keyword evidence="7 9" id="KW-0472">Membrane</keyword>
<dbReference type="AlphaFoldDB" id="A0AAE3VKW9"/>
<keyword evidence="5 9" id="KW-0812">Transmembrane</keyword>
<comment type="subcellular location">
    <subcellularLocation>
        <location evidence="1 9">Cell inner membrane</location>
        <topology evidence="1 9">Multi-pass membrane protein</topology>
    </subcellularLocation>
</comment>
<feature type="transmembrane region" description="Helical" evidence="9">
    <location>
        <begin position="12"/>
        <end position="32"/>
    </location>
</feature>
<reference evidence="11" key="1">
    <citation type="submission" date="2023-07" db="EMBL/GenBank/DDBJ databases">
        <title>Genomic Encyclopedia of Type Strains, Phase IV (KMG-IV): sequencing the most valuable type-strain genomes for metagenomic binning, comparative biology and taxonomic classification.</title>
        <authorList>
            <person name="Goeker M."/>
        </authorList>
    </citation>
    <scope>NUCLEOTIDE SEQUENCE</scope>
    <source>
        <strain evidence="11">DSM 21202</strain>
    </source>
</reference>
<comment type="subunit">
    <text evidence="9">The complex comprises the extracytoplasmic solute receptor protein and the two transmembrane proteins.</text>
</comment>
<evidence type="ECO:0000256" key="2">
    <source>
        <dbReference type="ARBA" id="ARBA00022448"/>
    </source>
</evidence>
<dbReference type="Pfam" id="PF04290">
    <property type="entry name" value="DctQ"/>
    <property type="match status" value="1"/>
</dbReference>
<evidence type="ECO:0000256" key="7">
    <source>
        <dbReference type="ARBA" id="ARBA00023136"/>
    </source>
</evidence>
<feature type="transmembrane region" description="Helical" evidence="9">
    <location>
        <begin position="86"/>
        <end position="109"/>
    </location>
</feature>
<comment type="function">
    <text evidence="9">Part of the tripartite ATP-independent periplasmic (TRAP) transport system.</text>
</comment>
<evidence type="ECO:0000256" key="1">
    <source>
        <dbReference type="ARBA" id="ARBA00004429"/>
    </source>
</evidence>
<keyword evidence="3" id="KW-1003">Cell membrane</keyword>
<dbReference type="InterPro" id="IPR007387">
    <property type="entry name" value="TRAP_DctQ"/>
</dbReference>
<evidence type="ECO:0000256" key="3">
    <source>
        <dbReference type="ARBA" id="ARBA00022475"/>
    </source>
</evidence>
<dbReference type="GO" id="GO:0005886">
    <property type="term" value="C:plasma membrane"/>
    <property type="evidence" value="ECO:0007669"/>
    <property type="project" value="UniProtKB-SubCell"/>
</dbReference>
<dbReference type="InterPro" id="IPR055348">
    <property type="entry name" value="DctQ"/>
</dbReference>
<keyword evidence="4 9" id="KW-0997">Cell inner membrane</keyword>
<accession>A0AAE3VKW9</accession>
<evidence type="ECO:0000256" key="8">
    <source>
        <dbReference type="ARBA" id="ARBA00038436"/>
    </source>
</evidence>
<keyword evidence="12" id="KW-1185">Reference proteome</keyword>
<organism evidence="11 12">
    <name type="scientific">Amorphus orientalis</name>
    <dbReference type="NCBI Taxonomy" id="649198"/>
    <lineage>
        <taxon>Bacteria</taxon>
        <taxon>Pseudomonadati</taxon>
        <taxon>Pseudomonadota</taxon>
        <taxon>Alphaproteobacteria</taxon>
        <taxon>Hyphomicrobiales</taxon>
        <taxon>Amorphaceae</taxon>
        <taxon>Amorphus</taxon>
    </lineage>
</organism>
<dbReference type="Proteomes" id="UP001229244">
    <property type="component" value="Unassembled WGS sequence"/>
</dbReference>
<evidence type="ECO:0000313" key="12">
    <source>
        <dbReference type="Proteomes" id="UP001229244"/>
    </source>
</evidence>
<dbReference type="PANTHER" id="PTHR35011:SF10">
    <property type="entry name" value="TRAP TRANSPORTER SMALL PERMEASE PROTEIN"/>
    <property type="match status" value="1"/>
</dbReference>
<dbReference type="EMBL" id="JAUSUL010000001">
    <property type="protein sequence ID" value="MDQ0314044.1"/>
    <property type="molecule type" value="Genomic_DNA"/>
</dbReference>
<dbReference type="GO" id="GO:0015740">
    <property type="term" value="P:C4-dicarboxylate transport"/>
    <property type="evidence" value="ECO:0007669"/>
    <property type="project" value="TreeGrafter"/>
</dbReference>
<evidence type="ECO:0000256" key="6">
    <source>
        <dbReference type="ARBA" id="ARBA00022989"/>
    </source>
</evidence>
<dbReference type="GO" id="GO:0022857">
    <property type="term" value="F:transmembrane transporter activity"/>
    <property type="evidence" value="ECO:0007669"/>
    <property type="project" value="UniProtKB-UniRule"/>
</dbReference>
<evidence type="ECO:0000313" key="11">
    <source>
        <dbReference type="EMBL" id="MDQ0314044.1"/>
    </source>
</evidence>
<evidence type="ECO:0000259" key="10">
    <source>
        <dbReference type="Pfam" id="PF04290"/>
    </source>
</evidence>
<comment type="similarity">
    <text evidence="8 9">Belongs to the TRAP transporter small permease family.</text>
</comment>
<proteinExistence type="inferred from homology"/>
<name>A0AAE3VKW9_9HYPH</name>
<feature type="transmembrane region" description="Helical" evidence="9">
    <location>
        <begin position="131"/>
        <end position="152"/>
    </location>
</feature>
<evidence type="ECO:0000256" key="9">
    <source>
        <dbReference type="RuleBase" id="RU369079"/>
    </source>
</evidence>
<gene>
    <name evidence="11" type="ORF">J2S73_000481</name>
</gene>
<keyword evidence="6 9" id="KW-1133">Transmembrane helix</keyword>